<proteinExistence type="inferred from homology"/>
<dbReference type="Gene3D" id="1.20.58.90">
    <property type="match status" value="1"/>
</dbReference>
<keyword evidence="6" id="KW-0206">Cytoskeleton</keyword>
<dbReference type="SUPFAM" id="SSF46988">
    <property type="entry name" value="Tubulin chaperone cofactor A"/>
    <property type="match status" value="1"/>
</dbReference>
<dbReference type="GO" id="GO:0048487">
    <property type="term" value="F:beta-tubulin binding"/>
    <property type="evidence" value="ECO:0007669"/>
    <property type="project" value="InterPro"/>
</dbReference>
<dbReference type="GO" id="GO:0005829">
    <property type="term" value="C:cytosol"/>
    <property type="evidence" value="ECO:0007669"/>
    <property type="project" value="TreeGrafter"/>
</dbReference>
<dbReference type="InterPro" id="IPR036126">
    <property type="entry name" value="TBCA_sf"/>
</dbReference>
<dbReference type="GO" id="GO:0005874">
    <property type="term" value="C:microtubule"/>
    <property type="evidence" value="ECO:0007669"/>
    <property type="project" value="UniProtKB-KW"/>
</dbReference>
<reference evidence="9" key="1">
    <citation type="submission" date="2016-06" db="UniProtKB">
        <authorList>
            <consortium name="WormBaseParasite"/>
        </authorList>
    </citation>
    <scope>IDENTIFICATION</scope>
</reference>
<protein>
    <recommendedName>
        <fullName evidence="3 6">Tubulin-specific chaperone A</fullName>
    </recommendedName>
</protein>
<dbReference type="Pfam" id="PF02970">
    <property type="entry name" value="TBCA"/>
    <property type="match status" value="1"/>
</dbReference>
<keyword evidence="8" id="KW-1185">Reference proteome</keyword>
<keyword evidence="4 6" id="KW-0143">Chaperone</keyword>
<evidence type="ECO:0000256" key="2">
    <source>
        <dbReference type="ARBA" id="ARBA00006806"/>
    </source>
</evidence>
<dbReference type="WBParaSite" id="SBAD_0000097801-mRNA-1">
    <property type="protein sequence ID" value="SBAD_0000097801-mRNA-1"/>
    <property type="gene ID" value="SBAD_0000097801"/>
</dbReference>
<dbReference type="GO" id="GO:0007023">
    <property type="term" value="P:post-chaperonin tubulin folding pathway"/>
    <property type="evidence" value="ECO:0007669"/>
    <property type="project" value="UniProtKB-UniRule"/>
</dbReference>
<dbReference type="Proteomes" id="UP000270296">
    <property type="component" value="Unassembled WGS sequence"/>
</dbReference>
<evidence type="ECO:0000256" key="4">
    <source>
        <dbReference type="ARBA" id="ARBA00023186"/>
    </source>
</evidence>
<reference evidence="7 8" key="2">
    <citation type="submission" date="2018-11" db="EMBL/GenBank/DDBJ databases">
        <authorList>
            <consortium name="Pathogen Informatics"/>
        </authorList>
    </citation>
    <scope>NUCLEOTIDE SEQUENCE [LARGE SCALE GENOMIC DNA]</scope>
</reference>
<organism evidence="9">
    <name type="scientific">Soboliphyme baturini</name>
    <dbReference type="NCBI Taxonomy" id="241478"/>
    <lineage>
        <taxon>Eukaryota</taxon>
        <taxon>Metazoa</taxon>
        <taxon>Ecdysozoa</taxon>
        <taxon>Nematoda</taxon>
        <taxon>Enoplea</taxon>
        <taxon>Dorylaimia</taxon>
        <taxon>Dioctophymatida</taxon>
        <taxon>Dioctophymatoidea</taxon>
        <taxon>Soboliphymatidae</taxon>
        <taxon>Soboliphyme</taxon>
    </lineage>
</organism>
<keyword evidence="6" id="KW-0493">Microtubule</keyword>
<evidence type="ECO:0000256" key="1">
    <source>
        <dbReference type="ARBA" id="ARBA00003046"/>
    </source>
</evidence>
<name>A0A183IBF4_9BILA</name>
<evidence type="ECO:0000313" key="7">
    <source>
        <dbReference type="EMBL" id="VDO92722.1"/>
    </source>
</evidence>
<evidence type="ECO:0000313" key="9">
    <source>
        <dbReference type="WBParaSite" id="SBAD_0000097801-mRNA-1"/>
    </source>
</evidence>
<evidence type="ECO:0000256" key="6">
    <source>
        <dbReference type="RuleBase" id="RU364030"/>
    </source>
</evidence>
<dbReference type="OrthoDB" id="296187at2759"/>
<dbReference type="PANTHER" id="PTHR21500">
    <property type="entry name" value="TUBULIN-SPECIFIC CHAPERONE A"/>
    <property type="match status" value="1"/>
</dbReference>
<evidence type="ECO:0000256" key="3">
    <source>
        <dbReference type="ARBA" id="ARBA00015002"/>
    </source>
</evidence>
<sequence length="114" mass="12966">MEGLLAMEFRDIKIQTGVINRLIKEKACYEKETMEQKAKVEKMTTDGVDEYVIKKQKEIVVENESMIALSIRRLDEAVKKMQQAMEGVDKTSENEIIQKAVASLKEAEKVIAMG</sequence>
<dbReference type="AlphaFoldDB" id="A0A183IBF4"/>
<dbReference type="PANTHER" id="PTHR21500:SF0">
    <property type="entry name" value="TUBULIN-SPECIFIC CHAPERONE A"/>
    <property type="match status" value="1"/>
</dbReference>
<comment type="function">
    <text evidence="1">Tubulin-folding protein; involved in the early step of the tubulin folding pathway.</text>
</comment>
<keyword evidence="6" id="KW-0963">Cytoplasm</keyword>
<evidence type="ECO:0000256" key="5">
    <source>
        <dbReference type="ARBA" id="ARBA00026055"/>
    </source>
</evidence>
<evidence type="ECO:0000313" key="8">
    <source>
        <dbReference type="Proteomes" id="UP000270296"/>
    </source>
</evidence>
<dbReference type="GO" id="GO:0007021">
    <property type="term" value="P:tubulin complex assembly"/>
    <property type="evidence" value="ECO:0007669"/>
    <property type="project" value="UniProtKB-UniRule"/>
</dbReference>
<dbReference type="InterPro" id="IPR004226">
    <property type="entry name" value="TBCA"/>
</dbReference>
<dbReference type="EMBL" id="UZAM01006666">
    <property type="protein sequence ID" value="VDO92722.1"/>
    <property type="molecule type" value="Genomic_DNA"/>
</dbReference>
<comment type="subunit">
    <text evidence="5 6">Supercomplex made of cofactors A to E. Cofactors A and D function by capturing and stabilizing tubulin in a quasi-native conformation. Cofactor E binds to the cofactor D-tubulin complex; interaction with cofactor C then causes the release of tubulin polypeptides that are committed to the native state.</text>
</comment>
<comment type="subcellular location">
    <subcellularLocation>
        <location evidence="6">Cytoplasm</location>
        <location evidence="6">Cytoskeleton</location>
    </subcellularLocation>
</comment>
<accession>A0A183IBF4</accession>
<comment type="similarity">
    <text evidence="2 6">Belongs to the TBCA family.</text>
</comment>
<gene>
    <name evidence="7" type="ORF">SBAD_LOCUS948</name>
</gene>